<accession>A0ABW8USJ7</accession>
<reference evidence="1 2" key="1">
    <citation type="submission" date="2024-08" db="EMBL/GenBank/DDBJ databases">
        <title>Tateyamaria sp. nov., isolated from marine algae.</title>
        <authorList>
            <person name="Choi B.J."/>
            <person name="Kim J.M."/>
            <person name="Lee J.K."/>
            <person name="Choi D.G."/>
            <person name="Bayburt H."/>
            <person name="Baek J.H."/>
            <person name="Han D.M."/>
            <person name="Jeon C.O."/>
        </authorList>
    </citation>
    <scope>NUCLEOTIDE SEQUENCE [LARGE SCALE GENOMIC DNA]</scope>
    <source>
        <strain evidence="1 2">KMU-156</strain>
    </source>
</reference>
<dbReference type="RefSeq" id="WP_407591969.1">
    <property type="nucleotide sequence ID" value="NZ_JBHDIY010000002.1"/>
</dbReference>
<evidence type="ECO:0008006" key="3">
    <source>
        <dbReference type="Google" id="ProtNLM"/>
    </source>
</evidence>
<evidence type="ECO:0000313" key="1">
    <source>
        <dbReference type="EMBL" id="MFL4470098.1"/>
    </source>
</evidence>
<keyword evidence="2" id="KW-1185">Reference proteome</keyword>
<proteinExistence type="predicted"/>
<evidence type="ECO:0000313" key="2">
    <source>
        <dbReference type="Proteomes" id="UP001627408"/>
    </source>
</evidence>
<gene>
    <name evidence="1" type="ORF">ACERZ8_09545</name>
</gene>
<name>A0ABW8USJ7_9RHOB</name>
<protein>
    <recommendedName>
        <fullName evidence="3">LysM domain-containing protein</fullName>
    </recommendedName>
</protein>
<dbReference type="EMBL" id="JBHDIY010000002">
    <property type="protein sequence ID" value="MFL4470098.1"/>
    <property type="molecule type" value="Genomic_DNA"/>
</dbReference>
<organism evidence="1 2">
    <name type="scientific">Tateyamaria armeniaca</name>
    <dbReference type="NCBI Taxonomy" id="2518930"/>
    <lineage>
        <taxon>Bacteria</taxon>
        <taxon>Pseudomonadati</taxon>
        <taxon>Pseudomonadota</taxon>
        <taxon>Alphaproteobacteria</taxon>
        <taxon>Rhodobacterales</taxon>
        <taxon>Roseobacteraceae</taxon>
        <taxon>Tateyamaria</taxon>
    </lineage>
</organism>
<dbReference type="Proteomes" id="UP001627408">
    <property type="component" value="Unassembled WGS sequence"/>
</dbReference>
<comment type="caution">
    <text evidence="1">The sequence shown here is derived from an EMBL/GenBank/DDBJ whole genome shotgun (WGS) entry which is preliminary data.</text>
</comment>
<sequence length="95" mass="10697">MAVFDPKSRYVSPPLEPYAVTDRRGRTVMALPMPEPPVDQSVGRYLPKQGQRLDHLAAALVLDPFGYWRIAELNAALLPDALDEEERLMIPPVTR</sequence>